<dbReference type="AlphaFoldDB" id="A0AAQ1UHH1"/>
<organism evidence="8 9">
    <name type="scientific">Segatella buccae</name>
    <dbReference type="NCBI Taxonomy" id="28126"/>
    <lineage>
        <taxon>Bacteria</taxon>
        <taxon>Pseudomonadati</taxon>
        <taxon>Bacteroidota</taxon>
        <taxon>Bacteroidia</taxon>
        <taxon>Bacteroidales</taxon>
        <taxon>Prevotellaceae</taxon>
        <taxon>Segatella</taxon>
    </lineage>
</organism>
<dbReference type="InterPro" id="IPR015942">
    <property type="entry name" value="Asp/Glu/hydantoin_racemase"/>
</dbReference>
<feature type="binding site" evidence="7">
    <location>
        <begin position="78"/>
        <end position="79"/>
    </location>
    <ligand>
        <name>substrate</name>
    </ligand>
</feature>
<dbReference type="GO" id="GO:0009252">
    <property type="term" value="P:peptidoglycan biosynthetic process"/>
    <property type="evidence" value="ECO:0007669"/>
    <property type="project" value="UniProtKB-UniRule"/>
</dbReference>
<dbReference type="PANTHER" id="PTHR21198:SF2">
    <property type="entry name" value="GLUTAMATE RACEMASE"/>
    <property type="match status" value="1"/>
</dbReference>
<evidence type="ECO:0000256" key="7">
    <source>
        <dbReference type="HAMAP-Rule" id="MF_00258"/>
    </source>
</evidence>
<comment type="pathway">
    <text evidence="7">Cell wall biogenesis; peptidoglycan biosynthesis.</text>
</comment>
<evidence type="ECO:0000313" key="8">
    <source>
        <dbReference type="EMBL" id="SUB80163.1"/>
    </source>
</evidence>
<dbReference type="Pfam" id="PF01177">
    <property type="entry name" value="Asp_Glu_race"/>
    <property type="match status" value="1"/>
</dbReference>
<feature type="binding site" evidence="7">
    <location>
        <begin position="46"/>
        <end position="47"/>
    </location>
    <ligand>
        <name>substrate</name>
    </ligand>
</feature>
<evidence type="ECO:0000256" key="6">
    <source>
        <dbReference type="ARBA" id="ARBA00023316"/>
    </source>
</evidence>
<comment type="function">
    <text evidence="7">Provides the (R)-glutamate required for cell wall biosynthesis.</text>
</comment>
<evidence type="ECO:0000256" key="5">
    <source>
        <dbReference type="ARBA" id="ARBA00023235"/>
    </source>
</evidence>
<dbReference type="GO" id="GO:0071555">
    <property type="term" value="P:cell wall organization"/>
    <property type="evidence" value="ECO:0007669"/>
    <property type="project" value="UniProtKB-KW"/>
</dbReference>
<dbReference type="EC" id="5.1.1.3" evidence="2 7"/>
<keyword evidence="3 7" id="KW-0133">Cell shape</keyword>
<evidence type="ECO:0000256" key="3">
    <source>
        <dbReference type="ARBA" id="ARBA00022960"/>
    </source>
</evidence>
<feature type="active site" description="Proton donor/acceptor" evidence="7">
    <location>
        <position position="77"/>
    </location>
</feature>
<dbReference type="PROSITE" id="PS00924">
    <property type="entry name" value="ASP_GLU_RACEMASE_2"/>
    <property type="match status" value="1"/>
</dbReference>
<dbReference type="PANTHER" id="PTHR21198">
    <property type="entry name" value="GLUTAMATE RACEMASE"/>
    <property type="match status" value="1"/>
</dbReference>
<keyword evidence="5 7" id="KW-0413">Isomerase</keyword>
<feature type="binding site" evidence="7">
    <location>
        <begin position="197"/>
        <end position="198"/>
    </location>
    <ligand>
        <name>substrate</name>
    </ligand>
</feature>
<dbReference type="GO" id="GO:0008360">
    <property type="term" value="P:regulation of cell shape"/>
    <property type="evidence" value="ECO:0007669"/>
    <property type="project" value="UniProtKB-KW"/>
</dbReference>
<reference evidence="8 9" key="1">
    <citation type="submission" date="2018-06" db="EMBL/GenBank/DDBJ databases">
        <authorList>
            <consortium name="Pathogen Informatics"/>
            <person name="Doyle S."/>
        </authorList>
    </citation>
    <scope>NUCLEOTIDE SEQUENCE [LARGE SCALE GENOMIC DNA]</scope>
    <source>
        <strain evidence="8 9">NCTC13063</strain>
    </source>
</reference>
<sequence>MALPSTPGPIGIFDSGYGGLTILHGIRQLLPEYDYVYLGDNARAPYGTRSFDVVYQFTRQAVIKLFEMGCHLVILGCNTASAKALRSIQHRDIPELDPDRRVLGVIRPTAEVIGELTRNNHVGLFATEGTVRSCSYNLEIGKLWPDIKVTGVACPFWVPLVEYNEADSPGADYFVKKRVDELMRKDPEIDTIILGCTHYPLLMPKILKYVPPGVRIIPQGEYVADSLKAYFERHPAMERMCTRGGTCEYFTTENPDRFKDSARMFLHEDVHVSHIDFE</sequence>
<dbReference type="Gene3D" id="3.40.50.1860">
    <property type="match status" value="2"/>
</dbReference>
<comment type="catalytic activity">
    <reaction evidence="1 7">
        <text>L-glutamate = D-glutamate</text>
        <dbReference type="Rhea" id="RHEA:12813"/>
        <dbReference type="ChEBI" id="CHEBI:29985"/>
        <dbReference type="ChEBI" id="CHEBI:29986"/>
        <dbReference type="EC" id="5.1.1.3"/>
    </reaction>
</comment>
<proteinExistence type="inferred from homology"/>
<dbReference type="InterPro" id="IPR001920">
    <property type="entry name" value="Asp/Glu_race"/>
</dbReference>
<feature type="active site" description="Proton donor/acceptor" evidence="7">
    <location>
        <position position="196"/>
    </location>
</feature>
<evidence type="ECO:0000313" key="9">
    <source>
        <dbReference type="Proteomes" id="UP000255283"/>
    </source>
</evidence>
<accession>A0AAQ1UHH1</accession>
<evidence type="ECO:0000256" key="4">
    <source>
        <dbReference type="ARBA" id="ARBA00022984"/>
    </source>
</evidence>
<protein>
    <recommendedName>
        <fullName evidence="2 7">Glutamate racemase</fullName>
        <ecNumber evidence="2 7">5.1.1.3</ecNumber>
    </recommendedName>
</protein>
<keyword evidence="6 7" id="KW-0961">Cell wall biogenesis/degradation</keyword>
<dbReference type="RefSeq" id="WP_039858852.1">
    <property type="nucleotide sequence ID" value="NZ_DBFWLE010000024.1"/>
</dbReference>
<dbReference type="NCBIfam" id="TIGR00067">
    <property type="entry name" value="glut_race"/>
    <property type="match status" value="1"/>
</dbReference>
<keyword evidence="4 7" id="KW-0573">Peptidoglycan synthesis</keyword>
<dbReference type="PROSITE" id="PS00923">
    <property type="entry name" value="ASP_GLU_RACEMASE_1"/>
    <property type="match status" value="1"/>
</dbReference>
<comment type="similarity">
    <text evidence="7">Belongs to the aspartate/glutamate racemases family.</text>
</comment>
<dbReference type="FunFam" id="3.40.50.1860:FF:000001">
    <property type="entry name" value="Glutamate racemase"/>
    <property type="match status" value="1"/>
</dbReference>
<name>A0AAQ1UHH1_9BACT</name>
<evidence type="ECO:0000256" key="2">
    <source>
        <dbReference type="ARBA" id="ARBA00013090"/>
    </source>
</evidence>
<feature type="binding site" evidence="7">
    <location>
        <begin position="14"/>
        <end position="15"/>
    </location>
    <ligand>
        <name>substrate</name>
    </ligand>
</feature>
<dbReference type="SUPFAM" id="SSF53681">
    <property type="entry name" value="Aspartate/glutamate racemase"/>
    <property type="match status" value="2"/>
</dbReference>
<gene>
    <name evidence="7 8" type="primary">murI</name>
    <name evidence="8" type="ORF">NCTC13063_01446</name>
</gene>
<dbReference type="InterPro" id="IPR004391">
    <property type="entry name" value="Glu_race"/>
</dbReference>
<dbReference type="EMBL" id="UGTJ01000001">
    <property type="protein sequence ID" value="SUB80163.1"/>
    <property type="molecule type" value="Genomic_DNA"/>
</dbReference>
<dbReference type="HAMAP" id="MF_00258">
    <property type="entry name" value="Glu_racemase"/>
    <property type="match status" value="1"/>
</dbReference>
<dbReference type="InterPro" id="IPR033134">
    <property type="entry name" value="Asp/Glu_racemase_AS_2"/>
</dbReference>
<dbReference type="InterPro" id="IPR018187">
    <property type="entry name" value="Asp/Glu_racemase_AS_1"/>
</dbReference>
<dbReference type="Proteomes" id="UP000255283">
    <property type="component" value="Unassembled WGS sequence"/>
</dbReference>
<comment type="caution">
    <text evidence="8">The sequence shown here is derived from an EMBL/GenBank/DDBJ whole genome shotgun (WGS) entry which is preliminary data.</text>
</comment>
<evidence type="ECO:0000256" key="1">
    <source>
        <dbReference type="ARBA" id="ARBA00001602"/>
    </source>
</evidence>
<dbReference type="GO" id="GO:0008881">
    <property type="term" value="F:glutamate racemase activity"/>
    <property type="evidence" value="ECO:0007669"/>
    <property type="project" value="UniProtKB-UniRule"/>
</dbReference>